<reference evidence="1" key="1">
    <citation type="submission" date="2021-01" db="EMBL/GenBank/DDBJ databases">
        <title>Diatom-associated Roseobacters Show Island Model of Population Structure.</title>
        <authorList>
            <person name="Qu L."/>
            <person name="Feng X."/>
            <person name="Chen Y."/>
            <person name="Li L."/>
            <person name="Wang X."/>
            <person name="Hu Z."/>
            <person name="Wang H."/>
            <person name="Luo H."/>
        </authorList>
    </citation>
    <scope>NUCLEOTIDE SEQUENCE</scope>
    <source>
        <strain evidence="1">SM26-45</strain>
    </source>
</reference>
<organism evidence="1 2">
    <name type="scientific">Pseudosulfitobacter pseudonitzschiae</name>
    <dbReference type="NCBI Taxonomy" id="1402135"/>
    <lineage>
        <taxon>Bacteria</taxon>
        <taxon>Pseudomonadati</taxon>
        <taxon>Pseudomonadota</taxon>
        <taxon>Alphaproteobacteria</taxon>
        <taxon>Rhodobacterales</taxon>
        <taxon>Roseobacteraceae</taxon>
        <taxon>Pseudosulfitobacter</taxon>
    </lineage>
</organism>
<proteinExistence type="predicted"/>
<dbReference type="RefSeq" id="WP_231035629.1">
    <property type="nucleotide sequence ID" value="NZ_JAJNGX010000020.1"/>
</dbReference>
<gene>
    <name evidence="1" type="ORF">JQX14_19535</name>
</gene>
<name>A0A9Q2NL93_9RHOB</name>
<comment type="caution">
    <text evidence="1">The sequence shown here is derived from an EMBL/GenBank/DDBJ whole genome shotgun (WGS) entry which is preliminary data.</text>
</comment>
<sequence>MIDQLAIQGDAPLRKPIGRMIGYARVDTMAEKAALTGWVRQLRACGAIKVFTDVGRMPDALEGLRAAISCLRVNDAVIYPEICLRDLTVGRIPAVFNGIPDGTALMFFEPMPRTDQCGDELMSIRLQDRD</sequence>
<protein>
    <submittedName>
        <fullName evidence="1">Uncharacterized protein</fullName>
    </submittedName>
</protein>
<accession>A0A9Q2NL93</accession>
<dbReference type="Proteomes" id="UP000809337">
    <property type="component" value="Unassembled WGS sequence"/>
</dbReference>
<dbReference type="AlphaFoldDB" id="A0A9Q2NL93"/>
<evidence type="ECO:0000313" key="2">
    <source>
        <dbReference type="Proteomes" id="UP000809337"/>
    </source>
</evidence>
<dbReference type="EMBL" id="JAFBWN010000020">
    <property type="protein sequence ID" value="MBM2356751.1"/>
    <property type="molecule type" value="Genomic_DNA"/>
</dbReference>
<evidence type="ECO:0000313" key="1">
    <source>
        <dbReference type="EMBL" id="MBM2356751.1"/>
    </source>
</evidence>